<accession>A0ABV0PS50</accession>
<comment type="caution">
    <text evidence="2">The sequence shown here is derived from an EMBL/GenBank/DDBJ whole genome shotgun (WGS) entry which is preliminary data.</text>
</comment>
<protein>
    <submittedName>
        <fullName evidence="2">Uncharacterized protein</fullName>
    </submittedName>
</protein>
<evidence type="ECO:0000313" key="3">
    <source>
        <dbReference type="Proteomes" id="UP001476798"/>
    </source>
</evidence>
<gene>
    <name evidence="2" type="ORF">GOODEAATRI_027182</name>
</gene>
<keyword evidence="3" id="KW-1185">Reference proteome</keyword>
<feature type="region of interest" description="Disordered" evidence="1">
    <location>
        <begin position="42"/>
        <end position="64"/>
    </location>
</feature>
<proteinExistence type="predicted"/>
<dbReference type="Proteomes" id="UP001476798">
    <property type="component" value="Unassembled WGS sequence"/>
</dbReference>
<dbReference type="EMBL" id="JAHRIO010083476">
    <property type="protein sequence ID" value="MEQ2186301.1"/>
    <property type="molecule type" value="Genomic_DNA"/>
</dbReference>
<sequence>PTSYLCLCLTGGAVSVCPGMRNDGRLCSRGENLPTVPGALCPGDEDASAGERPGADAPLVGPGV</sequence>
<name>A0ABV0PS50_9TELE</name>
<reference evidence="2 3" key="1">
    <citation type="submission" date="2021-06" db="EMBL/GenBank/DDBJ databases">
        <authorList>
            <person name="Palmer J.M."/>
        </authorList>
    </citation>
    <scope>NUCLEOTIDE SEQUENCE [LARGE SCALE GENOMIC DNA]</scope>
    <source>
        <strain evidence="2 3">GA_2019</strain>
        <tissue evidence="2">Muscle</tissue>
    </source>
</reference>
<organism evidence="2 3">
    <name type="scientific">Goodea atripinnis</name>
    <dbReference type="NCBI Taxonomy" id="208336"/>
    <lineage>
        <taxon>Eukaryota</taxon>
        <taxon>Metazoa</taxon>
        <taxon>Chordata</taxon>
        <taxon>Craniata</taxon>
        <taxon>Vertebrata</taxon>
        <taxon>Euteleostomi</taxon>
        <taxon>Actinopterygii</taxon>
        <taxon>Neopterygii</taxon>
        <taxon>Teleostei</taxon>
        <taxon>Neoteleostei</taxon>
        <taxon>Acanthomorphata</taxon>
        <taxon>Ovalentaria</taxon>
        <taxon>Atherinomorphae</taxon>
        <taxon>Cyprinodontiformes</taxon>
        <taxon>Goodeidae</taxon>
        <taxon>Goodea</taxon>
    </lineage>
</organism>
<feature type="non-terminal residue" evidence="2">
    <location>
        <position position="1"/>
    </location>
</feature>
<evidence type="ECO:0000313" key="2">
    <source>
        <dbReference type="EMBL" id="MEQ2186301.1"/>
    </source>
</evidence>
<evidence type="ECO:0000256" key="1">
    <source>
        <dbReference type="SAM" id="MobiDB-lite"/>
    </source>
</evidence>